<dbReference type="PANTHER" id="PTHR43470">
    <property type="entry name" value="PHOSPHATE TRANSPORT SYSTEM PERMEASE PROTEIN PSTA-RELATED"/>
    <property type="match status" value="1"/>
</dbReference>
<dbReference type="PATRIC" id="fig|937775.9.peg.35"/>
<comment type="similarity">
    <text evidence="2">Belongs to the binding-protein-dependent transport system permease family. CysTW subfamily.</text>
</comment>
<reference evidence="10 11" key="1">
    <citation type="submission" date="2011-10" db="EMBL/GenBank/DDBJ databases">
        <title>The Improved High-Quality Draft genome of Methanoplanus limicola DSM 2279.</title>
        <authorList>
            <consortium name="US DOE Joint Genome Institute (JGI-PGF)"/>
            <person name="Lucas S."/>
            <person name="Copeland A."/>
            <person name="Lapidus A."/>
            <person name="Glavina del Rio T."/>
            <person name="Dalin E."/>
            <person name="Tice H."/>
            <person name="Bruce D."/>
            <person name="Goodwin L."/>
            <person name="Pitluck S."/>
            <person name="Peters L."/>
            <person name="Mikhailova N."/>
            <person name="Lu M."/>
            <person name="Kyrpides N."/>
            <person name="Mavromatis K."/>
            <person name="Ivanova N."/>
            <person name="Markowitz V."/>
            <person name="Cheng J.-F."/>
            <person name="Hugenholtz P."/>
            <person name="Woyke T."/>
            <person name="Wu D."/>
            <person name="Wirth R."/>
            <person name="Brambilla E.-M."/>
            <person name="Klenk H.-P."/>
            <person name="Eisen J.A."/>
        </authorList>
    </citation>
    <scope>NUCLEOTIDE SEQUENCE [LARGE SCALE GENOMIC DNA]</scope>
    <source>
        <strain evidence="10 11">DSM 2279</strain>
    </source>
</reference>
<feature type="transmembrane region" description="Helical" evidence="8">
    <location>
        <begin position="282"/>
        <end position="303"/>
    </location>
</feature>
<keyword evidence="3" id="KW-0813">Transport</keyword>
<proteinExistence type="inferred from homology"/>
<dbReference type="GO" id="GO:0035435">
    <property type="term" value="P:phosphate ion transmembrane transport"/>
    <property type="evidence" value="ECO:0007669"/>
    <property type="project" value="InterPro"/>
</dbReference>
<keyword evidence="5 8" id="KW-0812">Transmembrane</keyword>
<feature type="transmembrane region" description="Helical" evidence="8">
    <location>
        <begin position="439"/>
        <end position="467"/>
    </location>
</feature>
<feature type="domain" description="ABC transmembrane type-1" evidence="9">
    <location>
        <begin position="443"/>
        <end position="652"/>
    </location>
</feature>
<feature type="transmembrane region" description="Helical" evidence="8">
    <location>
        <begin position="346"/>
        <end position="378"/>
    </location>
</feature>
<dbReference type="HOGENOM" id="CLU_023674_1_0_2"/>
<protein>
    <submittedName>
        <fullName evidence="10">Phosphate ABC transporter, inner membrane subunit PstC</fullName>
    </submittedName>
</protein>
<dbReference type="EMBL" id="CM001436">
    <property type="protein sequence ID" value="EHQ34184.1"/>
    <property type="molecule type" value="Genomic_DNA"/>
</dbReference>
<evidence type="ECO:0000256" key="7">
    <source>
        <dbReference type="ARBA" id="ARBA00023136"/>
    </source>
</evidence>
<sequence length="661" mass="70369">MSLSFDLNGSSGEGRFPSGNSMRKFWDRTVKGVLFVAAIFGVLTVFFILLFLLKDGVSAFYKFGLIDFLFGPSWNPAGAVPVYGTLPLWVDTILVTIGAMVIAAPLGVAGAIYISEIAHPKVKNVVKPAIELLAGIPSVVFGFFGLIVLTDWLRVTFDVPSGESWLAGSILLGIMALPTIVSVSEDAISAVPKSFKHGSLAVGATNWQTISRVLVPSALSGITAAVILGMGRAIGETMAVMMVTGNAAIIPSPITDLLSPVRTLTGTIGIEMGEVAVGSDHYHALFGVAVILLVITLVVNLSAQKILKKINEKHAGTGSKKEKKLLLISLPKDHHLTKKFRGSKNLITAGLLVLLTFLVAGIIPAVILAVLVACANFISDRLSPKHSQVIAYSLLYAAVGIIILTLAVILFDIFSKGLPAISWEFLTESPRNLGREGGIFPAIVGTLYLVAGAIAMALPIGIGAAIYMTEYTKEGRLTEIIRTGIDLLNGTPSIVFGLFGFSFLVLFLNFGVSLIAGQITLALMVLPTIIRTTEEALKSVPQSVRHGSLALGSTKWQTIYKVVIPPAIPGIITGTILSIGRAAGETAPILFTAVVFSSRFLPSSEFDPVMALPYHLYILSTNVPGATENQYGTAVVLVTIVAVIYLFAIFIRNHYQKSVRW</sequence>
<evidence type="ECO:0000259" key="9">
    <source>
        <dbReference type="PROSITE" id="PS50928"/>
    </source>
</evidence>
<dbReference type="NCBIfam" id="TIGR02138">
    <property type="entry name" value="phosphate_pstC"/>
    <property type="match status" value="1"/>
</dbReference>
<dbReference type="GO" id="GO:0005886">
    <property type="term" value="C:plasma membrane"/>
    <property type="evidence" value="ECO:0007669"/>
    <property type="project" value="UniProtKB-SubCell"/>
</dbReference>
<dbReference type="InParanoid" id="H1YY89"/>
<evidence type="ECO:0000256" key="4">
    <source>
        <dbReference type="ARBA" id="ARBA00022475"/>
    </source>
</evidence>
<accession>H1YY89</accession>
<dbReference type="PANTHER" id="PTHR43470:SF3">
    <property type="entry name" value="PHOSPHATE TRANSPORT SYSTEM PERMEASE PROTEIN PSTA-RELATED"/>
    <property type="match status" value="1"/>
</dbReference>
<dbReference type="Proteomes" id="UP000005741">
    <property type="component" value="Chromosome"/>
</dbReference>
<feature type="transmembrane region" description="Helical" evidence="8">
    <location>
        <begin position="631"/>
        <end position="651"/>
    </location>
</feature>
<evidence type="ECO:0000313" key="11">
    <source>
        <dbReference type="Proteomes" id="UP000005741"/>
    </source>
</evidence>
<feature type="transmembrane region" description="Helical" evidence="8">
    <location>
        <begin position="213"/>
        <end position="234"/>
    </location>
</feature>
<dbReference type="STRING" id="937775.Metlim_0031"/>
<dbReference type="InterPro" id="IPR035906">
    <property type="entry name" value="MetI-like_sf"/>
</dbReference>
<dbReference type="GO" id="GO:0005315">
    <property type="term" value="F:phosphate transmembrane transporter activity"/>
    <property type="evidence" value="ECO:0007669"/>
    <property type="project" value="InterPro"/>
</dbReference>
<feature type="transmembrane region" description="Helical" evidence="8">
    <location>
        <begin position="390"/>
        <end position="414"/>
    </location>
</feature>
<dbReference type="SUPFAM" id="SSF161098">
    <property type="entry name" value="MetI-like"/>
    <property type="match status" value="2"/>
</dbReference>
<dbReference type="InterPro" id="IPR000515">
    <property type="entry name" value="MetI-like"/>
</dbReference>
<feature type="transmembrane region" description="Helical" evidence="8">
    <location>
        <begin position="93"/>
        <end position="118"/>
    </location>
</feature>
<organism evidence="10 11">
    <name type="scientific">Methanoplanus limicola DSM 2279</name>
    <dbReference type="NCBI Taxonomy" id="937775"/>
    <lineage>
        <taxon>Archaea</taxon>
        <taxon>Methanobacteriati</taxon>
        <taxon>Methanobacteriota</taxon>
        <taxon>Stenosarchaea group</taxon>
        <taxon>Methanomicrobia</taxon>
        <taxon>Methanomicrobiales</taxon>
        <taxon>Methanomicrobiaceae</taxon>
        <taxon>Methanoplanus</taxon>
    </lineage>
</organism>
<keyword evidence="6 8" id="KW-1133">Transmembrane helix</keyword>
<evidence type="ECO:0000256" key="1">
    <source>
        <dbReference type="ARBA" id="ARBA00004651"/>
    </source>
</evidence>
<evidence type="ECO:0000256" key="3">
    <source>
        <dbReference type="ARBA" id="ARBA00022448"/>
    </source>
</evidence>
<evidence type="ECO:0000256" key="5">
    <source>
        <dbReference type="ARBA" id="ARBA00022692"/>
    </source>
</evidence>
<keyword evidence="11" id="KW-1185">Reference proteome</keyword>
<feature type="transmembrane region" description="Helical" evidence="8">
    <location>
        <begin position="165"/>
        <end position="183"/>
    </location>
</feature>
<dbReference type="Pfam" id="PF00528">
    <property type="entry name" value="BPD_transp_1"/>
    <property type="match status" value="2"/>
</dbReference>
<dbReference type="AlphaFoldDB" id="H1YY89"/>
<feature type="transmembrane region" description="Helical" evidence="8">
    <location>
        <begin position="130"/>
        <end position="153"/>
    </location>
</feature>
<keyword evidence="4" id="KW-1003">Cell membrane</keyword>
<comment type="subcellular location">
    <subcellularLocation>
        <location evidence="1">Cell membrane</location>
        <topology evidence="1">Multi-pass membrane protein</topology>
    </subcellularLocation>
</comment>
<name>H1YY89_9EURY</name>
<dbReference type="PROSITE" id="PS50928">
    <property type="entry name" value="ABC_TM1"/>
    <property type="match status" value="2"/>
</dbReference>
<evidence type="ECO:0000256" key="6">
    <source>
        <dbReference type="ARBA" id="ARBA00022989"/>
    </source>
</evidence>
<feature type="transmembrane region" description="Helical" evidence="8">
    <location>
        <begin position="487"/>
        <end position="507"/>
    </location>
</feature>
<dbReference type="InterPro" id="IPR005672">
    <property type="entry name" value="Phosphate_PstA"/>
</dbReference>
<dbReference type="CDD" id="cd06261">
    <property type="entry name" value="TM_PBP2"/>
    <property type="match status" value="2"/>
</dbReference>
<dbReference type="NCBIfam" id="TIGR00974">
    <property type="entry name" value="3a0107s02c"/>
    <property type="match status" value="1"/>
</dbReference>
<gene>
    <name evidence="10" type="ORF">Metlim_0031</name>
</gene>
<evidence type="ECO:0000256" key="8">
    <source>
        <dbReference type="SAM" id="Phobius"/>
    </source>
</evidence>
<dbReference type="Gene3D" id="1.10.3720.10">
    <property type="entry name" value="MetI-like"/>
    <property type="match status" value="2"/>
</dbReference>
<dbReference type="InterPro" id="IPR011864">
    <property type="entry name" value="Phosphate_PstC"/>
</dbReference>
<feature type="domain" description="ABC transmembrane type-1" evidence="9">
    <location>
        <begin position="89"/>
        <end position="303"/>
    </location>
</feature>
<evidence type="ECO:0000256" key="2">
    <source>
        <dbReference type="ARBA" id="ARBA00007069"/>
    </source>
</evidence>
<feature type="transmembrane region" description="Helical" evidence="8">
    <location>
        <begin position="32"/>
        <end position="53"/>
    </location>
</feature>
<dbReference type="RefSeq" id="WP_004075764.1">
    <property type="nucleotide sequence ID" value="NZ_CM001436.1"/>
</dbReference>
<keyword evidence="7 8" id="KW-0472">Membrane</keyword>
<evidence type="ECO:0000313" key="10">
    <source>
        <dbReference type="EMBL" id="EHQ34184.1"/>
    </source>
</evidence>